<comment type="caution">
    <text evidence="3">The sequence shown here is derived from an EMBL/GenBank/DDBJ whole genome shotgun (WGS) entry which is preliminary data.</text>
</comment>
<reference evidence="3" key="1">
    <citation type="journal article" date="2023" name="G3 (Bethesda)">
        <title>A reference genome for the long-term kleptoplast-retaining sea slug Elysia crispata morphotype clarki.</title>
        <authorList>
            <person name="Eastman K.E."/>
            <person name="Pendleton A.L."/>
            <person name="Shaikh M.A."/>
            <person name="Suttiyut T."/>
            <person name="Ogas R."/>
            <person name="Tomko P."/>
            <person name="Gavelis G."/>
            <person name="Widhalm J.R."/>
            <person name="Wisecaver J.H."/>
        </authorList>
    </citation>
    <scope>NUCLEOTIDE SEQUENCE</scope>
    <source>
        <strain evidence="3">ECLA1</strain>
    </source>
</reference>
<keyword evidence="2" id="KW-0812">Transmembrane</keyword>
<proteinExistence type="predicted"/>
<dbReference type="EMBL" id="JAWDGP010000236">
    <property type="protein sequence ID" value="KAK3802427.1"/>
    <property type="molecule type" value="Genomic_DNA"/>
</dbReference>
<feature type="region of interest" description="Disordered" evidence="1">
    <location>
        <begin position="409"/>
        <end position="439"/>
    </location>
</feature>
<keyword evidence="2" id="KW-1133">Transmembrane helix</keyword>
<sequence length="480" mass="52970">MPVKLCRPITSSATYTLPENPTCRCEAREEGLWHEVPDQVHGTFHLTLQVAGLILWFQPLALAQSPPPPQFVQDYFANPVINFDDWSYLSFPNDTSNLFFGCLCDTVVIQCKLMTDHSEDINRHFIYSFYSIVTKVQQLTAPRDVLAQQLARSEFLCQPGDTSYNILDSINCRRMYNGEEACEGNPYTCLGYTVVLTVPTCQSVCVKLLWVVESSSFHISYNNFGQSSSPVKDGKCPVNGGSAEIPPEIKVTTDDPREDTESEEYLSGVSPNTSTGAGHKMTTASRIEKTTSEARTEGIGNSFRLFAVIPGVSGGGLLLCVLFVILLSMYVRAKRNSPTPGDIPLSIPEVTSANPVLPGNENVMFPTVDDDIRHHESEANFGESDDEGYTMIQDILISDTDLRLAREERSCRPLPQRPDSRIATPAAPSTTLPPSTVFTDSSHNNSGCFKEKNDNNDNNSCIIGCISIIYNHSHIDKSQS</sequence>
<feature type="compositionally biased region" description="Low complexity" evidence="1">
    <location>
        <begin position="423"/>
        <end position="436"/>
    </location>
</feature>
<protein>
    <submittedName>
        <fullName evidence="3">Uncharacterized protein</fullName>
    </submittedName>
</protein>
<gene>
    <name evidence="3" type="ORF">RRG08_017612</name>
</gene>
<evidence type="ECO:0000256" key="2">
    <source>
        <dbReference type="SAM" id="Phobius"/>
    </source>
</evidence>
<keyword evidence="4" id="KW-1185">Reference proteome</keyword>
<evidence type="ECO:0000313" key="4">
    <source>
        <dbReference type="Proteomes" id="UP001283361"/>
    </source>
</evidence>
<accession>A0AAE1ED05</accession>
<feature type="region of interest" description="Disordered" evidence="1">
    <location>
        <begin position="243"/>
        <end position="283"/>
    </location>
</feature>
<feature type="transmembrane region" description="Helical" evidence="2">
    <location>
        <begin position="305"/>
        <end position="327"/>
    </location>
</feature>
<name>A0AAE1ED05_9GAST</name>
<evidence type="ECO:0000313" key="3">
    <source>
        <dbReference type="EMBL" id="KAK3802427.1"/>
    </source>
</evidence>
<dbReference type="Proteomes" id="UP001283361">
    <property type="component" value="Unassembled WGS sequence"/>
</dbReference>
<keyword evidence="2" id="KW-0472">Membrane</keyword>
<dbReference type="AlphaFoldDB" id="A0AAE1ED05"/>
<organism evidence="3 4">
    <name type="scientific">Elysia crispata</name>
    <name type="common">lettuce slug</name>
    <dbReference type="NCBI Taxonomy" id="231223"/>
    <lineage>
        <taxon>Eukaryota</taxon>
        <taxon>Metazoa</taxon>
        <taxon>Spiralia</taxon>
        <taxon>Lophotrochozoa</taxon>
        <taxon>Mollusca</taxon>
        <taxon>Gastropoda</taxon>
        <taxon>Heterobranchia</taxon>
        <taxon>Euthyneura</taxon>
        <taxon>Panpulmonata</taxon>
        <taxon>Sacoglossa</taxon>
        <taxon>Placobranchoidea</taxon>
        <taxon>Plakobranchidae</taxon>
        <taxon>Elysia</taxon>
    </lineage>
</organism>
<evidence type="ECO:0000256" key="1">
    <source>
        <dbReference type="SAM" id="MobiDB-lite"/>
    </source>
</evidence>